<dbReference type="Proteomes" id="UP000062833">
    <property type="component" value="Chromosome"/>
</dbReference>
<reference evidence="3" key="1">
    <citation type="submission" date="2015-09" db="EMBL/GenBank/DDBJ databases">
        <title>Complete genome of Arthrobacter alpinus strain R3.8.</title>
        <authorList>
            <person name="See-Too W.S."/>
            <person name="Chan K.G."/>
        </authorList>
    </citation>
    <scope>NUCLEOTIDE SEQUENCE [LARGE SCALE GENOMIC DNA]</scope>
    <source>
        <strain evidence="3">R3.8</strain>
    </source>
</reference>
<evidence type="ECO:0000259" key="1">
    <source>
        <dbReference type="Pfam" id="PF01590"/>
    </source>
</evidence>
<organism evidence="2 3">
    <name type="scientific">Arthrobacter alpinus</name>
    <dbReference type="NCBI Taxonomy" id="656366"/>
    <lineage>
        <taxon>Bacteria</taxon>
        <taxon>Bacillati</taxon>
        <taxon>Actinomycetota</taxon>
        <taxon>Actinomycetes</taxon>
        <taxon>Micrococcales</taxon>
        <taxon>Micrococcaceae</taxon>
        <taxon>Arthrobacter</taxon>
    </lineage>
</organism>
<dbReference type="InterPro" id="IPR029016">
    <property type="entry name" value="GAF-like_dom_sf"/>
</dbReference>
<dbReference type="AlphaFoldDB" id="A0A0M4RMD2"/>
<proteinExistence type="predicted"/>
<sequence length="410" mass="44670">MPLTHPLLHDLPALRPLVRESWQRSLGTLNTPAGLSPPVVWESRELAEFRRDHPLAAIMPVITKLLVEPSHDTGLLIAVGDEHGRLLWVEGDSAALRHGEHINFATGADWSESVVGTSAPGTALVLGCSVQIVGQEHFNPAVHSWSCTAVPVHDPDSGSLLGIVDITGGPDAVGANTLSLVQATVAAAEAQLRIHRLERRMERKGPVSTATPNKPLYRDSLQILGRDQGLLHIAGEALTLSERHSEILTMLALYPDGLTAQELTDKVYPEGTSLTSIRAEMVRLRKFLQGAAACLVPESRPYRLPRTLVVDAEQVRNYLDRGAHRLALNIYKGEVMPRSAAPEIKAIRTRVTIQLREAILNDASPEVLLSYLQLPEAADDVDAWRTALRLLPPRSPKRAAVVAHVETLEA</sequence>
<evidence type="ECO:0000313" key="3">
    <source>
        <dbReference type="Proteomes" id="UP000062833"/>
    </source>
</evidence>
<evidence type="ECO:0000313" key="2">
    <source>
        <dbReference type="EMBL" id="ALE91558.1"/>
    </source>
</evidence>
<dbReference type="InterPro" id="IPR003018">
    <property type="entry name" value="GAF"/>
</dbReference>
<protein>
    <submittedName>
        <fullName evidence="2">Transcriptional regulator</fullName>
    </submittedName>
</protein>
<keyword evidence="3" id="KW-1185">Reference proteome</keyword>
<dbReference type="PATRIC" id="fig|656366.3.peg.674"/>
<name>A0A0M4RMD2_9MICC</name>
<dbReference type="OrthoDB" id="3928741at2"/>
<gene>
    <name evidence="2" type="ORF">AOC05_03055</name>
</gene>
<dbReference type="EMBL" id="CP012677">
    <property type="protein sequence ID" value="ALE91558.1"/>
    <property type="molecule type" value="Genomic_DNA"/>
</dbReference>
<dbReference type="Gene3D" id="3.30.450.40">
    <property type="match status" value="1"/>
</dbReference>
<dbReference type="RefSeq" id="WP_062005596.1">
    <property type="nucleotide sequence ID" value="NZ_CP012677.1"/>
</dbReference>
<dbReference type="Pfam" id="PF01590">
    <property type="entry name" value="GAF"/>
    <property type="match status" value="1"/>
</dbReference>
<dbReference type="KEGG" id="aaq:AOC05_03055"/>
<accession>A0A0M4RMD2</accession>
<feature type="domain" description="GAF" evidence="1">
    <location>
        <begin position="97"/>
        <end position="191"/>
    </location>
</feature>